<evidence type="ECO:0000256" key="1">
    <source>
        <dbReference type="ARBA" id="ARBA00022679"/>
    </source>
</evidence>
<evidence type="ECO:0000313" key="5">
    <source>
        <dbReference type="Proteomes" id="UP001250538"/>
    </source>
</evidence>
<evidence type="ECO:0000256" key="2">
    <source>
        <dbReference type="ARBA" id="ARBA00023315"/>
    </source>
</evidence>
<dbReference type="InterPro" id="IPR050680">
    <property type="entry name" value="YpeA/RimI_acetyltransf"/>
</dbReference>
<dbReference type="InterPro" id="IPR000182">
    <property type="entry name" value="GNAT_dom"/>
</dbReference>
<dbReference type="Proteomes" id="UP001250538">
    <property type="component" value="Unassembled WGS sequence"/>
</dbReference>
<sequence length="212" mass="24233">MTVARITIEPMQPKYNADVGRLLVHGFRGKFQHLTNLSEENLALFFEKMLDSFPAEPASLRVVALQAGEVIGTLSIKWSANAEVQQATSNFPSWKDYHFIGKWTFLKLVIGLSLLEHKPLAEECYIADVAVHPDHRSKGIGRLLLEWAQQYALAEPSLSILSLHVAGTNPRAKQLYEQLSFSTHIQEYSILRHFFFNEGTWHYMTRKLKTYS</sequence>
<dbReference type="GO" id="GO:0016747">
    <property type="term" value="F:acyltransferase activity, transferring groups other than amino-acyl groups"/>
    <property type="evidence" value="ECO:0007669"/>
    <property type="project" value="InterPro"/>
</dbReference>
<keyword evidence="1" id="KW-0808">Transferase</keyword>
<dbReference type="CDD" id="cd04301">
    <property type="entry name" value="NAT_SF"/>
    <property type="match status" value="1"/>
</dbReference>
<dbReference type="PANTHER" id="PTHR43420">
    <property type="entry name" value="ACETYLTRANSFERASE"/>
    <property type="match status" value="1"/>
</dbReference>
<dbReference type="PROSITE" id="PS51186">
    <property type="entry name" value="GNAT"/>
    <property type="match status" value="1"/>
</dbReference>
<organism evidence="4 5">
    <name type="scientific">Paenibacillus suaedae</name>
    <dbReference type="NCBI Taxonomy" id="3077233"/>
    <lineage>
        <taxon>Bacteria</taxon>
        <taxon>Bacillati</taxon>
        <taxon>Bacillota</taxon>
        <taxon>Bacilli</taxon>
        <taxon>Bacillales</taxon>
        <taxon>Paenibacillaceae</taxon>
        <taxon>Paenibacillus</taxon>
    </lineage>
</organism>
<dbReference type="SUPFAM" id="SSF55729">
    <property type="entry name" value="Acyl-CoA N-acyltransferases (Nat)"/>
    <property type="match status" value="1"/>
</dbReference>
<evidence type="ECO:0000259" key="3">
    <source>
        <dbReference type="PROSITE" id="PS51186"/>
    </source>
</evidence>
<protein>
    <submittedName>
        <fullName evidence="4">GNAT family N-acetyltransferase</fullName>
    </submittedName>
</protein>
<keyword evidence="2" id="KW-0012">Acyltransferase</keyword>
<proteinExistence type="predicted"/>
<dbReference type="EMBL" id="JAVYAA010000003">
    <property type="protein sequence ID" value="MDT8977745.1"/>
    <property type="molecule type" value="Genomic_DNA"/>
</dbReference>
<comment type="caution">
    <text evidence="4">The sequence shown here is derived from an EMBL/GenBank/DDBJ whole genome shotgun (WGS) entry which is preliminary data.</text>
</comment>
<evidence type="ECO:0000313" key="4">
    <source>
        <dbReference type="EMBL" id="MDT8977745.1"/>
    </source>
</evidence>
<keyword evidence="5" id="KW-1185">Reference proteome</keyword>
<reference evidence="5" key="1">
    <citation type="submission" date="2023-09" db="EMBL/GenBank/DDBJ databases">
        <title>Paenibacillus sp. chi10 Genome sequencing and assembly.</title>
        <authorList>
            <person name="Kim I."/>
        </authorList>
    </citation>
    <scope>NUCLEOTIDE SEQUENCE [LARGE SCALE GENOMIC DNA]</scope>
    <source>
        <strain evidence="5">chi10</strain>
    </source>
</reference>
<dbReference type="AlphaFoldDB" id="A0AAJ2N5I0"/>
<dbReference type="Pfam" id="PF00583">
    <property type="entry name" value="Acetyltransf_1"/>
    <property type="match status" value="1"/>
</dbReference>
<gene>
    <name evidence="4" type="ORF">RQP50_16015</name>
</gene>
<feature type="domain" description="N-acetyltransferase" evidence="3">
    <location>
        <begin position="6"/>
        <end position="207"/>
    </location>
</feature>
<name>A0AAJ2N5I0_9BACL</name>
<dbReference type="RefSeq" id="WP_315746021.1">
    <property type="nucleotide sequence ID" value="NZ_JAVYAA010000003.1"/>
</dbReference>
<accession>A0AAJ2N5I0</accession>
<dbReference type="Gene3D" id="3.40.630.30">
    <property type="match status" value="1"/>
</dbReference>
<dbReference type="InterPro" id="IPR016181">
    <property type="entry name" value="Acyl_CoA_acyltransferase"/>
</dbReference>